<evidence type="ECO:0000313" key="2">
    <source>
        <dbReference type="Proteomes" id="UP000215335"/>
    </source>
</evidence>
<gene>
    <name evidence="1" type="ORF">TSAR_010402</name>
</gene>
<organism evidence="1 2">
    <name type="scientific">Trichomalopsis sarcophagae</name>
    <dbReference type="NCBI Taxonomy" id="543379"/>
    <lineage>
        <taxon>Eukaryota</taxon>
        <taxon>Metazoa</taxon>
        <taxon>Ecdysozoa</taxon>
        <taxon>Arthropoda</taxon>
        <taxon>Hexapoda</taxon>
        <taxon>Insecta</taxon>
        <taxon>Pterygota</taxon>
        <taxon>Neoptera</taxon>
        <taxon>Endopterygota</taxon>
        <taxon>Hymenoptera</taxon>
        <taxon>Apocrita</taxon>
        <taxon>Proctotrupomorpha</taxon>
        <taxon>Chalcidoidea</taxon>
        <taxon>Pteromalidae</taxon>
        <taxon>Pteromalinae</taxon>
        <taxon>Trichomalopsis</taxon>
    </lineage>
</organism>
<dbReference type="OrthoDB" id="7685400at2759"/>
<feature type="non-terminal residue" evidence="1">
    <location>
        <position position="1"/>
    </location>
</feature>
<evidence type="ECO:0000313" key="1">
    <source>
        <dbReference type="EMBL" id="OXU16856.1"/>
    </source>
</evidence>
<comment type="caution">
    <text evidence="1">The sequence shown here is derived from an EMBL/GenBank/DDBJ whole genome shotgun (WGS) entry which is preliminary data.</text>
</comment>
<reference evidence="1 2" key="1">
    <citation type="journal article" date="2017" name="Curr. Biol.">
        <title>The Evolution of Venom by Co-option of Single-Copy Genes.</title>
        <authorList>
            <person name="Martinson E.O."/>
            <person name="Mrinalini"/>
            <person name="Kelkar Y.D."/>
            <person name="Chang C.H."/>
            <person name="Werren J.H."/>
        </authorList>
    </citation>
    <scope>NUCLEOTIDE SEQUENCE [LARGE SCALE GENOMIC DNA]</scope>
    <source>
        <strain evidence="1 2">Alberta</strain>
        <tissue evidence="1">Whole body</tissue>
    </source>
</reference>
<dbReference type="Proteomes" id="UP000215335">
    <property type="component" value="Unassembled WGS sequence"/>
</dbReference>
<name>A0A232EER2_9HYME</name>
<sequence length="95" mass="11168">INKTMDVLNQAGKNPSYLPTKRLRNLEVNKSYLITDVKKVATRFGMKIILFDVFLPTRVNAILVEKEEAYNNFKDDTKKREVRLKYLDNCLIEFI</sequence>
<dbReference type="EMBL" id="NNAY01005226">
    <property type="protein sequence ID" value="OXU16856.1"/>
    <property type="molecule type" value="Genomic_DNA"/>
</dbReference>
<keyword evidence="2" id="KW-1185">Reference proteome</keyword>
<protein>
    <submittedName>
        <fullName evidence="1">Uncharacterized protein</fullName>
    </submittedName>
</protein>
<accession>A0A232EER2</accession>
<proteinExistence type="predicted"/>
<dbReference type="AlphaFoldDB" id="A0A232EER2"/>